<reference evidence="1" key="1">
    <citation type="submission" date="2018-11" db="EMBL/GenBank/DDBJ databases">
        <authorList>
            <person name="Grassa J C."/>
        </authorList>
    </citation>
    <scope>NUCLEOTIDE SEQUENCE [LARGE SCALE GENOMIC DNA]</scope>
</reference>
<accession>A0A803P874</accession>
<evidence type="ECO:0000313" key="1">
    <source>
        <dbReference type="EnsemblPlants" id="cds.evm.model.03.248"/>
    </source>
</evidence>
<proteinExistence type="predicted"/>
<protein>
    <submittedName>
        <fullName evidence="1">Uncharacterized protein</fullName>
    </submittedName>
</protein>
<dbReference type="Proteomes" id="UP000596661">
    <property type="component" value="Chromosome 3"/>
</dbReference>
<reference evidence="1" key="2">
    <citation type="submission" date="2021-03" db="UniProtKB">
        <authorList>
            <consortium name="EnsemblPlants"/>
        </authorList>
    </citation>
    <scope>IDENTIFICATION</scope>
</reference>
<sequence>MIFVKRSLISSPLERCTEVNATNLVLIPKIQNVKRKNHYRPISLRNVSYKILLRLLDKAMGNGNIMGIKLSRGGPTLSHIFFADDLILGWKAKTLSKAGCATLIKFVGLSMPMYVMQITKLFNRLVARIDGLWRDFWWGFEKGNRGIRLKAWDKICLPKSRASDFLREGACKMVYDGRDTNIWEDPMATLGKTFYPKSNGHPECGLRKVADLMTSSGDWDNQKLNCMFDSETTSAILRGGRPSGQGKNN</sequence>
<dbReference type="PANTHER" id="PTHR33116:SF86">
    <property type="entry name" value="REVERSE TRANSCRIPTASE DOMAIN-CONTAINING PROTEIN"/>
    <property type="match status" value="1"/>
</dbReference>
<dbReference type="EMBL" id="UZAU01000249">
    <property type="status" value="NOT_ANNOTATED_CDS"/>
    <property type="molecule type" value="Genomic_DNA"/>
</dbReference>
<dbReference type="PANTHER" id="PTHR33116">
    <property type="entry name" value="REVERSE TRANSCRIPTASE ZINC-BINDING DOMAIN-CONTAINING PROTEIN-RELATED-RELATED"/>
    <property type="match status" value="1"/>
</dbReference>
<keyword evidence="2" id="KW-1185">Reference proteome</keyword>
<dbReference type="Gramene" id="evm.model.03.248">
    <property type="protein sequence ID" value="cds.evm.model.03.248"/>
    <property type="gene ID" value="evm.TU.03.248"/>
</dbReference>
<name>A0A803P874_CANSA</name>
<evidence type="ECO:0000313" key="2">
    <source>
        <dbReference type="Proteomes" id="UP000596661"/>
    </source>
</evidence>
<dbReference type="AlphaFoldDB" id="A0A803P874"/>
<organism evidence="1 2">
    <name type="scientific">Cannabis sativa</name>
    <name type="common">Hemp</name>
    <name type="synonym">Marijuana</name>
    <dbReference type="NCBI Taxonomy" id="3483"/>
    <lineage>
        <taxon>Eukaryota</taxon>
        <taxon>Viridiplantae</taxon>
        <taxon>Streptophyta</taxon>
        <taxon>Embryophyta</taxon>
        <taxon>Tracheophyta</taxon>
        <taxon>Spermatophyta</taxon>
        <taxon>Magnoliopsida</taxon>
        <taxon>eudicotyledons</taxon>
        <taxon>Gunneridae</taxon>
        <taxon>Pentapetalae</taxon>
        <taxon>rosids</taxon>
        <taxon>fabids</taxon>
        <taxon>Rosales</taxon>
        <taxon>Cannabaceae</taxon>
        <taxon>Cannabis</taxon>
    </lineage>
</organism>
<dbReference type="EnsemblPlants" id="evm.model.03.248">
    <property type="protein sequence ID" value="cds.evm.model.03.248"/>
    <property type="gene ID" value="evm.TU.03.248"/>
</dbReference>